<gene>
    <name evidence="1" type="ORF">GALL_370420</name>
</gene>
<proteinExistence type="predicted"/>
<dbReference type="EMBL" id="MLJW01000957">
    <property type="protein sequence ID" value="OIQ81187.1"/>
    <property type="molecule type" value="Genomic_DNA"/>
</dbReference>
<sequence>MAAAPRLRGVRLAHVRADRCDGHAVAVDRAVQRVQRRVAEHLDVQPEVGRQPRAEGRVDQAVHAAVVAQAVGAAFERSLEQRAPRWPRQPPMRQHRFEAGQPAQPARPEAIVRGVVEAAVAPARVGAGVGAALDHRDRVRRVGPLREVRHVAVAVGRVMSAHGR</sequence>
<evidence type="ECO:0000313" key="1">
    <source>
        <dbReference type="EMBL" id="OIQ81187.1"/>
    </source>
</evidence>
<accession>A0A1J5QUM6</accession>
<dbReference type="AlphaFoldDB" id="A0A1J5QUM6"/>
<comment type="caution">
    <text evidence="1">The sequence shown here is derived from an EMBL/GenBank/DDBJ whole genome shotgun (WGS) entry which is preliminary data.</text>
</comment>
<reference evidence="1" key="1">
    <citation type="submission" date="2016-10" db="EMBL/GenBank/DDBJ databases">
        <title>Sequence of Gallionella enrichment culture.</title>
        <authorList>
            <person name="Poehlein A."/>
            <person name="Muehling M."/>
            <person name="Daniel R."/>
        </authorList>
    </citation>
    <scope>NUCLEOTIDE SEQUENCE</scope>
</reference>
<protein>
    <submittedName>
        <fullName evidence="1">Uncharacterized protein</fullName>
    </submittedName>
</protein>
<organism evidence="1">
    <name type="scientific">mine drainage metagenome</name>
    <dbReference type="NCBI Taxonomy" id="410659"/>
    <lineage>
        <taxon>unclassified sequences</taxon>
        <taxon>metagenomes</taxon>
        <taxon>ecological metagenomes</taxon>
    </lineage>
</organism>
<name>A0A1J5QUM6_9ZZZZ</name>